<dbReference type="OMA" id="WNSMINI"/>
<gene>
    <name evidence="2" type="ORF">KK1_041577</name>
</gene>
<dbReference type="SUPFAM" id="SSF53098">
    <property type="entry name" value="Ribonuclease H-like"/>
    <property type="match status" value="1"/>
</dbReference>
<protein>
    <submittedName>
        <fullName evidence="2">Retrovirus-related Pol polyprotein from transposon TNT 1-94</fullName>
    </submittedName>
</protein>
<sequence length="300" mass="34966">MKTALRAKIKSETLDMLKTFYTIIKRQFNVDVKKIRSDNGTEFTNSSFQRYIREEGIVHETSCVGAPQQNARVERKHWHILNVARALRFEANLPIHFWGECVLTATHLINRAPTIVNSNITPYEMLYGKPPSYDHLRIFGSLGSHDEPKTYAQVMKHPEWRTTMTQEINALEDNQTWMKLGPALISWKTKKQSTVYRSSNEVEYRVIAHATSEIIWLRSLLKNLQVDCDSPIFLHCDNQVALHLAASPIFHEQTKHIEVNCHFIRNHLEKGTITTSYIFQQKNNKLIFSPNLWEEKCFQN</sequence>
<dbReference type="InterPro" id="IPR001584">
    <property type="entry name" value="Integrase_cat-core"/>
</dbReference>
<keyword evidence="3" id="KW-1185">Reference proteome</keyword>
<dbReference type="PANTHER" id="PTHR42648">
    <property type="entry name" value="TRANSPOSASE, PUTATIVE-RELATED"/>
    <property type="match status" value="1"/>
</dbReference>
<dbReference type="InterPro" id="IPR012337">
    <property type="entry name" value="RNaseH-like_sf"/>
</dbReference>
<evidence type="ECO:0000313" key="2">
    <source>
        <dbReference type="EMBL" id="KYP37239.1"/>
    </source>
</evidence>
<dbReference type="Gramene" id="C.cajan_34744.t">
    <property type="protein sequence ID" value="C.cajan_34744.t"/>
    <property type="gene ID" value="C.cajan_34744"/>
</dbReference>
<dbReference type="PANTHER" id="PTHR42648:SF31">
    <property type="entry name" value="RNA-DIRECTED DNA POLYMERASE"/>
    <property type="match status" value="1"/>
</dbReference>
<dbReference type="Proteomes" id="UP000075243">
    <property type="component" value="Unassembled WGS sequence"/>
</dbReference>
<dbReference type="EMBL" id="KQ484125">
    <property type="protein sequence ID" value="KYP37239.1"/>
    <property type="molecule type" value="Genomic_DNA"/>
</dbReference>
<evidence type="ECO:0000313" key="3">
    <source>
        <dbReference type="Proteomes" id="UP000075243"/>
    </source>
</evidence>
<name>A0A151R3Z9_CAJCA</name>
<dbReference type="GO" id="GO:0003676">
    <property type="term" value="F:nucleic acid binding"/>
    <property type="evidence" value="ECO:0007669"/>
    <property type="project" value="InterPro"/>
</dbReference>
<organism evidence="2 3">
    <name type="scientific">Cajanus cajan</name>
    <name type="common">Pigeon pea</name>
    <name type="synonym">Cajanus indicus</name>
    <dbReference type="NCBI Taxonomy" id="3821"/>
    <lineage>
        <taxon>Eukaryota</taxon>
        <taxon>Viridiplantae</taxon>
        <taxon>Streptophyta</taxon>
        <taxon>Embryophyta</taxon>
        <taxon>Tracheophyta</taxon>
        <taxon>Spermatophyta</taxon>
        <taxon>Magnoliopsida</taxon>
        <taxon>eudicotyledons</taxon>
        <taxon>Gunneridae</taxon>
        <taxon>Pentapetalae</taxon>
        <taxon>rosids</taxon>
        <taxon>fabids</taxon>
        <taxon>Fabales</taxon>
        <taxon>Fabaceae</taxon>
        <taxon>Papilionoideae</taxon>
        <taxon>50 kb inversion clade</taxon>
        <taxon>NPAAA clade</taxon>
        <taxon>indigoferoid/millettioid clade</taxon>
        <taxon>Phaseoleae</taxon>
        <taxon>Cajanus</taxon>
    </lineage>
</organism>
<reference evidence="2" key="1">
    <citation type="journal article" date="2012" name="Nat. Biotechnol.">
        <title>Draft genome sequence of pigeonpea (Cajanus cajan), an orphan legume crop of resource-poor farmers.</title>
        <authorList>
            <person name="Varshney R.K."/>
            <person name="Chen W."/>
            <person name="Li Y."/>
            <person name="Bharti A.K."/>
            <person name="Saxena R.K."/>
            <person name="Schlueter J.A."/>
            <person name="Donoghue M.T."/>
            <person name="Azam S."/>
            <person name="Fan G."/>
            <person name="Whaley A.M."/>
            <person name="Farmer A.D."/>
            <person name="Sheridan J."/>
            <person name="Iwata A."/>
            <person name="Tuteja R."/>
            <person name="Penmetsa R.V."/>
            <person name="Wu W."/>
            <person name="Upadhyaya H.D."/>
            <person name="Yang S.P."/>
            <person name="Shah T."/>
            <person name="Saxena K.B."/>
            <person name="Michael T."/>
            <person name="McCombie W.R."/>
            <person name="Yang B."/>
            <person name="Zhang G."/>
            <person name="Yang H."/>
            <person name="Wang J."/>
            <person name="Spillane C."/>
            <person name="Cook D.R."/>
            <person name="May G.D."/>
            <person name="Xu X."/>
            <person name="Jackson S.A."/>
        </authorList>
    </citation>
    <scope>NUCLEOTIDE SEQUENCE [LARGE SCALE GENOMIC DNA]</scope>
</reference>
<dbReference type="CDD" id="cd09272">
    <property type="entry name" value="RNase_HI_RT_Ty1"/>
    <property type="match status" value="1"/>
</dbReference>
<dbReference type="InterPro" id="IPR036397">
    <property type="entry name" value="RNaseH_sf"/>
</dbReference>
<dbReference type="AlphaFoldDB" id="A0A151R3Z9"/>
<dbReference type="GO" id="GO:0015074">
    <property type="term" value="P:DNA integration"/>
    <property type="evidence" value="ECO:0007669"/>
    <property type="project" value="InterPro"/>
</dbReference>
<proteinExistence type="predicted"/>
<dbReference type="Gene3D" id="3.30.420.10">
    <property type="entry name" value="Ribonuclease H-like superfamily/Ribonuclease H"/>
    <property type="match status" value="1"/>
</dbReference>
<dbReference type="PROSITE" id="PS50994">
    <property type="entry name" value="INTEGRASE"/>
    <property type="match status" value="1"/>
</dbReference>
<evidence type="ECO:0000259" key="1">
    <source>
        <dbReference type="PROSITE" id="PS50994"/>
    </source>
</evidence>
<feature type="domain" description="Integrase catalytic" evidence="1">
    <location>
        <begin position="1"/>
        <end position="130"/>
    </location>
</feature>
<accession>A0A151R3Z9</accession>
<dbReference type="InterPro" id="IPR039537">
    <property type="entry name" value="Retrotran_Ty1/copia-like"/>
</dbReference>